<evidence type="ECO:0000256" key="6">
    <source>
        <dbReference type="ARBA" id="ARBA00022989"/>
    </source>
</evidence>
<dbReference type="GO" id="GO:1903785">
    <property type="term" value="P:L-valine transmembrane transport"/>
    <property type="evidence" value="ECO:0007669"/>
    <property type="project" value="TreeGrafter"/>
</dbReference>
<dbReference type="OrthoDB" id="9803444at2"/>
<keyword evidence="6 8" id="KW-1133">Transmembrane helix</keyword>
<evidence type="ECO:0000256" key="4">
    <source>
        <dbReference type="ARBA" id="ARBA00022475"/>
    </source>
</evidence>
<feature type="transmembrane region" description="Helical" evidence="8">
    <location>
        <begin position="168"/>
        <end position="192"/>
    </location>
</feature>
<keyword evidence="5 8" id="KW-0812">Transmembrane</keyword>
<evidence type="ECO:0000256" key="5">
    <source>
        <dbReference type="ARBA" id="ARBA00022692"/>
    </source>
</evidence>
<evidence type="ECO:0000256" key="3">
    <source>
        <dbReference type="ARBA" id="ARBA00022448"/>
    </source>
</evidence>
<reference evidence="9 10" key="1">
    <citation type="submission" date="2019-09" db="EMBL/GenBank/DDBJ databases">
        <title>Salinarimonas rosea gen. nov., sp. nov., a new member of the a-2 subgroup of the Proteobacteria.</title>
        <authorList>
            <person name="Liu J."/>
        </authorList>
    </citation>
    <scope>NUCLEOTIDE SEQUENCE [LARGE SCALE GENOMIC DNA]</scope>
    <source>
        <strain evidence="9 10">BN140002</strain>
    </source>
</reference>
<dbReference type="InterPro" id="IPR011606">
    <property type="entry name" value="Brnchd-chn_aa_trnsp_permease"/>
</dbReference>
<keyword evidence="3" id="KW-0813">Transport</keyword>
<protein>
    <submittedName>
        <fullName evidence="9">AzlC family ABC transporter permease</fullName>
    </submittedName>
</protein>
<name>A0A5B2W1Q9_9HYPH</name>
<dbReference type="EMBL" id="VUOA01000004">
    <property type="protein sequence ID" value="KAA2244149.1"/>
    <property type="molecule type" value="Genomic_DNA"/>
</dbReference>
<feature type="transmembrane region" description="Helical" evidence="8">
    <location>
        <begin position="72"/>
        <end position="94"/>
    </location>
</feature>
<evidence type="ECO:0000256" key="8">
    <source>
        <dbReference type="SAM" id="Phobius"/>
    </source>
</evidence>
<accession>A0A5B2W1Q9</accession>
<dbReference type="RefSeq" id="WP_149815208.1">
    <property type="nucleotide sequence ID" value="NZ_VUOA01000004.1"/>
</dbReference>
<dbReference type="AlphaFoldDB" id="A0A5B2W1Q9"/>
<keyword evidence="4" id="KW-1003">Cell membrane</keyword>
<evidence type="ECO:0000256" key="2">
    <source>
        <dbReference type="ARBA" id="ARBA00010735"/>
    </source>
</evidence>
<organism evidence="9 10">
    <name type="scientific">Salinarimonas soli</name>
    <dbReference type="NCBI Taxonomy" id="1638099"/>
    <lineage>
        <taxon>Bacteria</taxon>
        <taxon>Pseudomonadati</taxon>
        <taxon>Pseudomonadota</taxon>
        <taxon>Alphaproteobacteria</taxon>
        <taxon>Hyphomicrobiales</taxon>
        <taxon>Salinarimonadaceae</taxon>
        <taxon>Salinarimonas</taxon>
    </lineage>
</organism>
<comment type="similarity">
    <text evidence="2">Belongs to the AzlC family.</text>
</comment>
<dbReference type="Proteomes" id="UP000323142">
    <property type="component" value="Unassembled WGS sequence"/>
</dbReference>
<evidence type="ECO:0000313" key="10">
    <source>
        <dbReference type="Proteomes" id="UP000323142"/>
    </source>
</evidence>
<feature type="transmembrane region" description="Helical" evidence="8">
    <location>
        <begin position="130"/>
        <end position="156"/>
    </location>
</feature>
<dbReference type="PANTHER" id="PTHR34979">
    <property type="entry name" value="INNER MEMBRANE PROTEIN YGAZ"/>
    <property type="match status" value="1"/>
</dbReference>
<dbReference type="GO" id="GO:0005886">
    <property type="term" value="C:plasma membrane"/>
    <property type="evidence" value="ECO:0007669"/>
    <property type="project" value="UniProtKB-SubCell"/>
</dbReference>
<comment type="subcellular location">
    <subcellularLocation>
        <location evidence="1">Cell membrane</location>
        <topology evidence="1">Multi-pass membrane protein</topology>
    </subcellularLocation>
</comment>
<keyword evidence="10" id="KW-1185">Reference proteome</keyword>
<dbReference type="PANTHER" id="PTHR34979:SF1">
    <property type="entry name" value="INNER MEMBRANE PROTEIN YGAZ"/>
    <property type="match status" value="1"/>
</dbReference>
<dbReference type="Pfam" id="PF03591">
    <property type="entry name" value="AzlC"/>
    <property type="match status" value="1"/>
</dbReference>
<evidence type="ECO:0000256" key="1">
    <source>
        <dbReference type="ARBA" id="ARBA00004651"/>
    </source>
</evidence>
<evidence type="ECO:0000313" key="9">
    <source>
        <dbReference type="EMBL" id="KAA2244149.1"/>
    </source>
</evidence>
<proteinExistence type="inferred from homology"/>
<gene>
    <name evidence="9" type="ORF">F0L46_01205</name>
</gene>
<comment type="caution">
    <text evidence="9">The sequence shown here is derived from an EMBL/GenBank/DDBJ whole genome shotgun (WGS) entry which is preliminary data.</text>
</comment>
<keyword evidence="7 8" id="KW-0472">Membrane</keyword>
<feature type="transmembrane region" description="Helical" evidence="8">
    <location>
        <begin position="204"/>
        <end position="226"/>
    </location>
</feature>
<sequence>MTRHPHLWSDIRDGIRDVAAPGIAAIPIGLLFGAVAAGKGLSAAEVTLMSALVFAGGAQFAAIEIWSTPVPVAALAFSTLLINLRHVLMSASLARKVAFGRGARLLGFAVMADENWALAERRALRAPVSFAYWGGMGLVFWLNWVFWSALGAVIGAAMGPPERFGADFAFTALFIGLIATFVTGRGTLLVIAASGITAALVHRFIGAPWHVAAGAIAGIAAAYLAAPREDAP</sequence>
<feature type="transmembrane region" description="Helical" evidence="8">
    <location>
        <begin position="18"/>
        <end position="37"/>
    </location>
</feature>
<reference evidence="9 10" key="2">
    <citation type="submission" date="2019-09" db="EMBL/GenBank/DDBJ databases">
        <authorList>
            <person name="Jin C."/>
        </authorList>
    </citation>
    <scope>NUCLEOTIDE SEQUENCE [LARGE SCALE GENOMIC DNA]</scope>
    <source>
        <strain evidence="9 10">BN140002</strain>
    </source>
</reference>
<evidence type="ECO:0000256" key="7">
    <source>
        <dbReference type="ARBA" id="ARBA00023136"/>
    </source>
</evidence>